<dbReference type="NCBIfam" id="TIGR03918">
    <property type="entry name" value="GTP_HydF"/>
    <property type="match status" value="1"/>
</dbReference>
<dbReference type="PANTHER" id="PTHR42714:SF6">
    <property type="entry name" value="TRANSLATION INITIATION FACTOR IF-2"/>
    <property type="match status" value="1"/>
</dbReference>
<dbReference type="Gene3D" id="3.40.50.11420">
    <property type="match status" value="1"/>
</dbReference>
<dbReference type="InterPro" id="IPR041606">
    <property type="entry name" value="HydF_dimer"/>
</dbReference>
<dbReference type="Proteomes" id="UP000318585">
    <property type="component" value="Unassembled WGS sequence"/>
</dbReference>
<dbReference type="OrthoDB" id="9811338at2"/>
<name>A0A553CMB8_9FLAO</name>
<dbReference type="CDD" id="cd00880">
    <property type="entry name" value="Era_like"/>
    <property type="match status" value="1"/>
</dbReference>
<dbReference type="EMBL" id="VJZR01000004">
    <property type="protein sequence ID" value="TRX21574.1"/>
    <property type="molecule type" value="Genomic_DNA"/>
</dbReference>
<reference evidence="4 5" key="1">
    <citation type="submission" date="2019-07" db="EMBL/GenBank/DDBJ databases">
        <title>Novel species of Flavobacterium.</title>
        <authorList>
            <person name="Liu Q."/>
            <person name="Xin Y.-H."/>
        </authorList>
    </citation>
    <scope>NUCLEOTIDE SEQUENCE [LARGE SCALE GENOMIC DNA]</scope>
    <source>
        <strain evidence="4 5">LB3P56</strain>
    </source>
</reference>
<dbReference type="GO" id="GO:0030488">
    <property type="term" value="P:tRNA methylation"/>
    <property type="evidence" value="ECO:0007669"/>
    <property type="project" value="TreeGrafter"/>
</dbReference>
<evidence type="ECO:0000313" key="5">
    <source>
        <dbReference type="Proteomes" id="UP000318585"/>
    </source>
</evidence>
<feature type="domain" description="G" evidence="1">
    <location>
        <begin position="10"/>
        <end position="124"/>
    </location>
</feature>
<dbReference type="AlphaFoldDB" id="A0A553CMB8"/>
<dbReference type="InterPro" id="IPR006073">
    <property type="entry name" value="GTP-bd"/>
</dbReference>
<dbReference type="PANTHER" id="PTHR42714">
    <property type="entry name" value="TRNA MODIFICATION GTPASE GTPBP3"/>
    <property type="match status" value="1"/>
</dbReference>
<keyword evidence="5" id="KW-1185">Reference proteome</keyword>
<comment type="caution">
    <text evidence="4">The sequence shown here is derived from an EMBL/GenBank/DDBJ whole genome shotgun (WGS) entry which is preliminary data.</text>
</comment>
<dbReference type="GO" id="GO:0005525">
    <property type="term" value="F:GTP binding"/>
    <property type="evidence" value="ECO:0007669"/>
    <property type="project" value="InterPro"/>
</dbReference>
<evidence type="ECO:0000259" key="2">
    <source>
        <dbReference type="Pfam" id="PF18128"/>
    </source>
</evidence>
<gene>
    <name evidence="4" type="primary">hydF</name>
    <name evidence="4" type="ORF">FNW17_06725</name>
</gene>
<dbReference type="InterPro" id="IPR027417">
    <property type="entry name" value="P-loop_NTPase"/>
</dbReference>
<sequence>MDKGKDNKPHIGIYGRRNVGKSSFINALSGIDVAIVSEIAGTTTDPVKKSIEIFGIGPTILVDTAGIDDFGELGTKRIQKTIQTLEHIDAAILLISNNVFDSFEQKLIKEFNNFDIEYIIIHNKEDLEKLRDETALKIKQFSKAPIEICSIKKSQNIGEVIELLKITIPETSYQKNTLLGDIIQKDSIVMLITPLDSEAPDGRMILPQAMAIRDVLDNNAVNIVLRETEVETFFEKTSLLPDLVITDSQAFEYVNTIIPKQIPLTSFSIVYAHMRGPFEEYVNGAQKLSELENGDKILILESCVHQVSCEDIGRFKIPNWVRKFSGKNLEFDVAAGLSAIERPIKDYQLVIQCGGCMITRKQLFNRLKPALEAGIAVTNYGIAIAYMNGILDRVVEPFLKEQINSNH</sequence>
<organism evidence="4 5">
    <name type="scientific">Flavobacterium franklandianum</name>
    <dbReference type="NCBI Taxonomy" id="2594430"/>
    <lineage>
        <taxon>Bacteria</taxon>
        <taxon>Pseudomonadati</taxon>
        <taxon>Bacteroidota</taxon>
        <taxon>Flavobacteriia</taxon>
        <taxon>Flavobacteriales</taxon>
        <taxon>Flavobacteriaceae</taxon>
        <taxon>Flavobacterium</taxon>
    </lineage>
</organism>
<dbReference type="Pfam" id="PF18128">
    <property type="entry name" value="HydF_dimer"/>
    <property type="match status" value="1"/>
</dbReference>
<proteinExistence type="predicted"/>
<dbReference type="Gene3D" id="3.40.50.11410">
    <property type="match status" value="1"/>
</dbReference>
<dbReference type="GO" id="GO:0002098">
    <property type="term" value="P:tRNA wobble uridine modification"/>
    <property type="evidence" value="ECO:0007669"/>
    <property type="project" value="TreeGrafter"/>
</dbReference>
<dbReference type="GO" id="GO:0005737">
    <property type="term" value="C:cytoplasm"/>
    <property type="evidence" value="ECO:0007669"/>
    <property type="project" value="TreeGrafter"/>
</dbReference>
<dbReference type="RefSeq" id="WP_144071225.1">
    <property type="nucleotide sequence ID" value="NZ_VJZR01000004.1"/>
</dbReference>
<dbReference type="NCBIfam" id="TIGR00231">
    <property type="entry name" value="small_GTP"/>
    <property type="match status" value="1"/>
</dbReference>
<evidence type="ECO:0000259" key="3">
    <source>
        <dbReference type="Pfam" id="PF18133"/>
    </source>
</evidence>
<protein>
    <submittedName>
        <fullName evidence="4">[FeFe] hydrogenase H-cluster maturation GTPase HydF</fullName>
    </submittedName>
</protein>
<dbReference type="InterPro" id="IPR005225">
    <property type="entry name" value="Small_GTP-bd"/>
</dbReference>
<dbReference type="Pfam" id="PF01926">
    <property type="entry name" value="MMR_HSR1"/>
    <property type="match status" value="1"/>
</dbReference>
<dbReference type="InterPro" id="IPR040644">
    <property type="entry name" value="HydF_tetramer"/>
</dbReference>
<feature type="domain" description="Hydrogen maturase F dimerization" evidence="2">
    <location>
        <begin position="178"/>
        <end position="276"/>
    </location>
</feature>
<dbReference type="Pfam" id="PF18133">
    <property type="entry name" value="HydF_tetramer"/>
    <property type="match status" value="1"/>
</dbReference>
<accession>A0A553CMB8</accession>
<evidence type="ECO:0000259" key="1">
    <source>
        <dbReference type="Pfam" id="PF01926"/>
    </source>
</evidence>
<feature type="domain" description="Hydrogen maturase F tetramerization" evidence="3">
    <location>
        <begin position="280"/>
        <end position="397"/>
    </location>
</feature>
<dbReference type="InterPro" id="IPR023873">
    <property type="entry name" value="FeFe-hyd_GTPase_HydF"/>
</dbReference>
<dbReference type="Gene3D" id="3.40.50.300">
    <property type="entry name" value="P-loop containing nucleotide triphosphate hydrolases"/>
    <property type="match status" value="1"/>
</dbReference>
<evidence type="ECO:0000313" key="4">
    <source>
        <dbReference type="EMBL" id="TRX21574.1"/>
    </source>
</evidence>
<dbReference type="SUPFAM" id="SSF52540">
    <property type="entry name" value="P-loop containing nucleoside triphosphate hydrolases"/>
    <property type="match status" value="1"/>
</dbReference>